<gene>
    <name evidence="17" type="ORF">C2845_PM12G21190</name>
</gene>
<evidence type="ECO:0000256" key="8">
    <source>
        <dbReference type="ARBA" id="ARBA00022840"/>
    </source>
</evidence>
<dbReference type="InterPro" id="IPR000719">
    <property type="entry name" value="Prot_kinase_dom"/>
</dbReference>
<evidence type="ECO:0000256" key="5">
    <source>
        <dbReference type="ARBA" id="ARBA00022729"/>
    </source>
</evidence>
<evidence type="ECO:0000256" key="9">
    <source>
        <dbReference type="ARBA" id="ARBA00022989"/>
    </source>
</evidence>
<dbReference type="PROSITE" id="PS01187">
    <property type="entry name" value="EGF_CA"/>
    <property type="match status" value="1"/>
</dbReference>
<dbReference type="InterPro" id="IPR045274">
    <property type="entry name" value="WAK-like"/>
</dbReference>
<dbReference type="Pfam" id="PF07714">
    <property type="entry name" value="PK_Tyr_Ser-Thr"/>
    <property type="match status" value="1"/>
</dbReference>
<dbReference type="GO" id="GO:0005886">
    <property type="term" value="C:plasma membrane"/>
    <property type="evidence" value="ECO:0007669"/>
    <property type="project" value="TreeGrafter"/>
</dbReference>
<keyword evidence="9 14" id="KW-1133">Transmembrane helix</keyword>
<dbReference type="GO" id="GO:0030247">
    <property type="term" value="F:polysaccharide binding"/>
    <property type="evidence" value="ECO:0007669"/>
    <property type="project" value="InterPro"/>
</dbReference>
<keyword evidence="18" id="KW-1185">Reference proteome</keyword>
<evidence type="ECO:0000313" key="18">
    <source>
        <dbReference type="Proteomes" id="UP000275267"/>
    </source>
</evidence>
<evidence type="ECO:0000313" key="17">
    <source>
        <dbReference type="EMBL" id="RLM80375.1"/>
    </source>
</evidence>
<dbReference type="CDD" id="cd14066">
    <property type="entry name" value="STKc_IRAK"/>
    <property type="match status" value="1"/>
</dbReference>
<reference evidence="18" key="1">
    <citation type="journal article" date="2019" name="Nat. Commun.">
        <title>The genome of broomcorn millet.</title>
        <authorList>
            <person name="Zou C."/>
            <person name="Miki D."/>
            <person name="Li D."/>
            <person name="Tang Q."/>
            <person name="Xiao L."/>
            <person name="Rajput S."/>
            <person name="Deng P."/>
            <person name="Jia W."/>
            <person name="Huang R."/>
            <person name="Zhang M."/>
            <person name="Sun Y."/>
            <person name="Hu J."/>
            <person name="Fu X."/>
            <person name="Schnable P.S."/>
            <person name="Li F."/>
            <person name="Zhang H."/>
            <person name="Feng B."/>
            <person name="Zhu X."/>
            <person name="Liu R."/>
            <person name="Schnable J.C."/>
            <person name="Zhu J.-K."/>
            <person name="Zhang H."/>
        </authorList>
    </citation>
    <scope>NUCLEOTIDE SEQUENCE [LARGE SCALE GENOMIC DNA]</scope>
</reference>
<evidence type="ECO:0000256" key="14">
    <source>
        <dbReference type="SAM" id="Phobius"/>
    </source>
</evidence>
<proteinExistence type="predicted"/>
<keyword evidence="4 14" id="KW-0812">Transmembrane</keyword>
<dbReference type="PROSITE" id="PS00108">
    <property type="entry name" value="PROTEIN_KINASE_ST"/>
    <property type="match status" value="1"/>
</dbReference>
<dbReference type="InterPro" id="IPR009030">
    <property type="entry name" value="Growth_fac_rcpt_cys_sf"/>
</dbReference>
<dbReference type="GO" id="GO:0004674">
    <property type="term" value="F:protein serine/threonine kinase activity"/>
    <property type="evidence" value="ECO:0007669"/>
    <property type="project" value="UniProtKB-KW"/>
</dbReference>
<dbReference type="AlphaFoldDB" id="A0A3L6QKG7"/>
<feature type="domain" description="Protein kinase" evidence="16">
    <location>
        <begin position="596"/>
        <end position="870"/>
    </location>
</feature>
<evidence type="ECO:0000256" key="11">
    <source>
        <dbReference type="ARBA" id="ARBA00023157"/>
    </source>
</evidence>
<dbReference type="PANTHER" id="PTHR27005:SF283">
    <property type="entry name" value="OS02G0633066 PROTEIN"/>
    <property type="match status" value="1"/>
</dbReference>
<comment type="subcellular location">
    <subcellularLocation>
        <location evidence="1">Membrane</location>
        <topology evidence="1">Single-pass type I membrane protein</topology>
    </subcellularLocation>
</comment>
<dbReference type="GO" id="GO:0005509">
    <property type="term" value="F:calcium ion binding"/>
    <property type="evidence" value="ECO:0007669"/>
    <property type="project" value="InterPro"/>
</dbReference>
<dbReference type="Gene3D" id="2.10.25.10">
    <property type="entry name" value="Laminin"/>
    <property type="match status" value="1"/>
</dbReference>
<feature type="binding site" evidence="13">
    <location>
        <position position="625"/>
    </location>
    <ligand>
        <name>ATP</name>
        <dbReference type="ChEBI" id="CHEBI:30616"/>
    </ligand>
</feature>
<keyword evidence="12" id="KW-0325">Glycoprotein</keyword>
<keyword evidence="6 13" id="KW-0547">Nucleotide-binding</keyword>
<dbReference type="PROSITE" id="PS50011">
    <property type="entry name" value="PROTEIN_KINASE_DOM"/>
    <property type="match status" value="1"/>
</dbReference>
<dbReference type="CDD" id="cd00054">
    <property type="entry name" value="EGF_CA"/>
    <property type="match status" value="1"/>
</dbReference>
<evidence type="ECO:0000256" key="2">
    <source>
        <dbReference type="ARBA" id="ARBA00022527"/>
    </source>
</evidence>
<evidence type="ECO:0000256" key="4">
    <source>
        <dbReference type="ARBA" id="ARBA00022692"/>
    </source>
</evidence>
<protein>
    <submittedName>
        <fullName evidence="17">Wall-associated receptor kinase 5-like</fullName>
    </submittedName>
</protein>
<name>A0A3L6QKG7_PANMI</name>
<keyword evidence="7" id="KW-0418">Kinase</keyword>
<dbReference type="GO" id="GO:0005524">
    <property type="term" value="F:ATP binding"/>
    <property type="evidence" value="ECO:0007669"/>
    <property type="project" value="UniProtKB-UniRule"/>
</dbReference>
<dbReference type="InterPro" id="IPR018097">
    <property type="entry name" value="EGF_Ca-bd_CS"/>
</dbReference>
<dbReference type="InterPro" id="IPR001245">
    <property type="entry name" value="Ser-Thr/Tyr_kinase_cat_dom"/>
</dbReference>
<keyword evidence="8 13" id="KW-0067">ATP-binding</keyword>
<dbReference type="SMART" id="SM00220">
    <property type="entry name" value="S_TKc"/>
    <property type="match status" value="1"/>
</dbReference>
<evidence type="ECO:0000256" key="7">
    <source>
        <dbReference type="ARBA" id="ARBA00022777"/>
    </source>
</evidence>
<keyword evidence="3" id="KW-0808">Transferase</keyword>
<dbReference type="InterPro" id="IPR011009">
    <property type="entry name" value="Kinase-like_dom_sf"/>
</dbReference>
<dbReference type="STRING" id="4540.A0A3L6QKG7"/>
<comment type="caution">
    <text evidence="17">The sequence shown here is derived from an EMBL/GenBank/DDBJ whole genome shotgun (WGS) entry which is preliminary data.</text>
</comment>
<organism evidence="17 18">
    <name type="scientific">Panicum miliaceum</name>
    <name type="common">Proso millet</name>
    <name type="synonym">Broomcorn millet</name>
    <dbReference type="NCBI Taxonomy" id="4540"/>
    <lineage>
        <taxon>Eukaryota</taxon>
        <taxon>Viridiplantae</taxon>
        <taxon>Streptophyta</taxon>
        <taxon>Embryophyta</taxon>
        <taxon>Tracheophyta</taxon>
        <taxon>Spermatophyta</taxon>
        <taxon>Magnoliopsida</taxon>
        <taxon>Liliopsida</taxon>
        <taxon>Poales</taxon>
        <taxon>Poaceae</taxon>
        <taxon>PACMAD clade</taxon>
        <taxon>Panicoideae</taxon>
        <taxon>Panicodae</taxon>
        <taxon>Paniceae</taxon>
        <taxon>Panicinae</taxon>
        <taxon>Panicum</taxon>
        <taxon>Panicum sect. Panicum</taxon>
    </lineage>
</organism>
<dbReference type="PANTHER" id="PTHR27005">
    <property type="entry name" value="WALL-ASSOCIATED RECEPTOR KINASE-LIKE 21"/>
    <property type="match status" value="1"/>
</dbReference>
<keyword evidence="5 15" id="KW-0732">Signal</keyword>
<sequence>MAFVLACLAAMPPASAASGSGGILHIPSAASLAHCPSSCGDVNISYPFGIGAGCFRQGFELICNHTTQPPKLFLRNSTTQITYIFYYDTALEASMFFNITSGSGTNNYSISWNAPAKGITIPAHNNAFYALGCDFDVNLFDHVGNPIGSCASRCYGEVMSNQVFCNGIGCCSISLQKDISGFQATIVRADGIAARSDSKHPGAIMAFMSGGYYYYTQNATGLFSSWTNTSKIPGGFLEVNIMDQPSCERAQMNNASYACATNSYCANASYGGYTCNCEYYTANNNPYLLEGCTLQQEAYYNPEPKEHCRRSCGSMSVPFPFGLEDGCFGNERFRLNCTTAGETLFSIGITQYHVTGVSVEDGNLTVRNMLNNASSGREVIISQIEESGNWSVSNPVEDRFDLSLEYDIVIRWAVTNSTCQQALQNYRNYACQSVNSSCLHVTHGNILLGYRCNCSTGFEGNPYVHNGCKDIDECSLPANHCNGTCQNIPGSYICTPCPRSKEFDSINRQCVTSTKHRNLLFGIAIGTGCGLGSIVIALGVIVLANKWKKGIQKRIRRAYFKKNQGLLLEQLISDESATSKTKIFSLEELEKATNNFDATRVLGRGGHGTVYKGILSDQRVVAIKKSKIVEQTEIDQFINEVAILSQIIHRNVVKLFGCCLEDEVPLLVYEFISNGTLYELLHSDTTVKCLLSWDDRIRIAMEAAGALAYLHSAASIPIFHRDVKSSNILLDDNFTTKVSDFGASRSLSLDETHVVTIVQGTFGYLDPEYYHTGQLTEKSDVYSFGVILVELLTRKKPIFINDLGAKQSLCHYFIEGLHEGSLVEILDSQVVAEADQEETSEIASLTEACLRVKGGERPTMKEVDMRLQFLRTKRLRKRQYLHEKDGADIEPLLCPEAKNPHMKTVNDAHTTHQGMSGCYSLEQEFASSFGMPR</sequence>
<evidence type="ECO:0000256" key="10">
    <source>
        <dbReference type="ARBA" id="ARBA00023136"/>
    </source>
</evidence>
<dbReference type="OrthoDB" id="645278at2759"/>
<dbReference type="SMART" id="SM00179">
    <property type="entry name" value="EGF_CA"/>
    <property type="match status" value="1"/>
</dbReference>
<accession>A0A3L6QKG7</accession>
<dbReference type="InterPro" id="IPR025287">
    <property type="entry name" value="WAK_GUB"/>
</dbReference>
<keyword evidence="10 14" id="KW-0472">Membrane</keyword>
<feature type="chain" id="PRO_5018079101" evidence="15">
    <location>
        <begin position="17"/>
        <end position="933"/>
    </location>
</feature>
<dbReference type="Gene3D" id="3.30.200.20">
    <property type="entry name" value="Phosphorylase Kinase, domain 1"/>
    <property type="match status" value="1"/>
</dbReference>
<feature type="transmembrane region" description="Helical" evidence="14">
    <location>
        <begin position="519"/>
        <end position="544"/>
    </location>
</feature>
<dbReference type="SUPFAM" id="SSF57184">
    <property type="entry name" value="Growth factor receptor domain"/>
    <property type="match status" value="1"/>
</dbReference>
<keyword evidence="2" id="KW-0723">Serine/threonine-protein kinase</keyword>
<evidence type="ECO:0000256" key="6">
    <source>
        <dbReference type="ARBA" id="ARBA00022741"/>
    </source>
</evidence>
<dbReference type="GO" id="GO:0007166">
    <property type="term" value="P:cell surface receptor signaling pathway"/>
    <property type="evidence" value="ECO:0007669"/>
    <property type="project" value="InterPro"/>
</dbReference>
<dbReference type="PROSITE" id="PS00107">
    <property type="entry name" value="PROTEIN_KINASE_ATP"/>
    <property type="match status" value="1"/>
</dbReference>
<dbReference type="Gene3D" id="1.10.510.10">
    <property type="entry name" value="Transferase(Phosphotransferase) domain 1"/>
    <property type="match status" value="1"/>
</dbReference>
<evidence type="ECO:0000256" key="3">
    <source>
        <dbReference type="ARBA" id="ARBA00022679"/>
    </source>
</evidence>
<dbReference type="SUPFAM" id="SSF56112">
    <property type="entry name" value="Protein kinase-like (PK-like)"/>
    <property type="match status" value="1"/>
</dbReference>
<evidence type="ECO:0000256" key="1">
    <source>
        <dbReference type="ARBA" id="ARBA00004479"/>
    </source>
</evidence>
<dbReference type="EMBL" id="PQIB02000012">
    <property type="protein sequence ID" value="RLM80375.1"/>
    <property type="molecule type" value="Genomic_DNA"/>
</dbReference>
<dbReference type="FunFam" id="1.10.510.10:FF:000084">
    <property type="entry name" value="Wall-associated receptor kinase 2"/>
    <property type="match status" value="1"/>
</dbReference>
<keyword evidence="11" id="KW-1015">Disulfide bond</keyword>
<evidence type="ECO:0000256" key="15">
    <source>
        <dbReference type="SAM" id="SignalP"/>
    </source>
</evidence>
<dbReference type="InterPro" id="IPR001881">
    <property type="entry name" value="EGF-like_Ca-bd_dom"/>
</dbReference>
<feature type="signal peptide" evidence="15">
    <location>
        <begin position="1"/>
        <end position="16"/>
    </location>
</feature>
<dbReference type="InterPro" id="IPR017441">
    <property type="entry name" value="Protein_kinase_ATP_BS"/>
</dbReference>
<evidence type="ECO:0000256" key="12">
    <source>
        <dbReference type="ARBA" id="ARBA00023180"/>
    </source>
</evidence>
<dbReference type="Pfam" id="PF13947">
    <property type="entry name" value="GUB_WAK_bind"/>
    <property type="match status" value="2"/>
</dbReference>
<dbReference type="InterPro" id="IPR008271">
    <property type="entry name" value="Ser/Thr_kinase_AS"/>
</dbReference>
<evidence type="ECO:0000259" key="16">
    <source>
        <dbReference type="PROSITE" id="PS50011"/>
    </source>
</evidence>
<dbReference type="FunFam" id="3.30.200.20:FF:000043">
    <property type="entry name" value="Wall-associated receptor kinase 2"/>
    <property type="match status" value="1"/>
</dbReference>
<dbReference type="Proteomes" id="UP000275267">
    <property type="component" value="Unassembled WGS sequence"/>
</dbReference>
<dbReference type="FunFam" id="2.10.25.10:FF:000583">
    <property type="entry name" value="Os02g0633066 protein"/>
    <property type="match status" value="1"/>
</dbReference>
<evidence type="ECO:0000256" key="13">
    <source>
        <dbReference type="PROSITE-ProRule" id="PRU10141"/>
    </source>
</evidence>